<dbReference type="Gene3D" id="3.40.50.720">
    <property type="entry name" value="NAD(P)-binding Rossmann-like Domain"/>
    <property type="match status" value="1"/>
</dbReference>
<dbReference type="GO" id="GO:0019305">
    <property type="term" value="P:dTDP-rhamnose biosynthetic process"/>
    <property type="evidence" value="ECO:0007669"/>
    <property type="project" value="UniProtKB-UniPathway"/>
</dbReference>
<dbReference type="STRING" id="1120918.SAMN05216249_11045"/>
<dbReference type="Gene3D" id="3.90.25.10">
    <property type="entry name" value="UDP-galactose 4-epimerase, domain 1"/>
    <property type="match status" value="1"/>
</dbReference>
<feature type="domain" description="RmlD-like substrate binding" evidence="3">
    <location>
        <begin position="4"/>
        <end position="281"/>
    </location>
</feature>
<dbReference type="Proteomes" id="UP000198838">
    <property type="component" value="Unassembled WGS sequence"/>
</dbReference>
<dbReference type="RefSeq" id="WP_092872471.1">
    <property type="nucleotide sequence ID" value="NZ_FOJY01000010.1"/>
</dbReference>
<comment type="similarity">
    <text evidence="1 2">Belongs to the dTDP-4-dehydrorhamnose reductase family.</text>
</comment>
<protein>
    <recommendedName>
        <fullName evidence="2">dTDP-4-dehydrorhamnose reductase</fullName>
        <ecNumber evidence="2">1.1.1.133</ecNumber>
    </recommendedName>
</protein>
<keyword evidence="5" id="KW-1185">Reference proteome</keyword>
<keyword evidence="2" id="KW-0560">Oxidoreductase</keyword>
<dbReference type="InterPro" id="IPR029903">
    <property type="entry name" value="RmlD-like-bd"/>
</dbReference>
<organism evidence="4 5">
    <name type="scientific">Acetitomaculum ruminis DSM 5522</name>
    <dbReference type="NCBI Taxonomy" id="1120918"/>
    <lineage>
        <taxon>Bacteria</taxon>
        <taxon>Bacillati</taxon>
        <taxon>Bacillota</taxon>
        <taxon>Clostridia</taxon>
        <taxon>Lachnospirales</taxon>
        <taxon>Lachnospiraceae</taxon>
        <taxon>Acetitomaculum</taxon>
    </lineage>
</organism>
<evidence type="ECO:0000259" key="3">
    <source>
        <dbReference type="Pfam" id="PF04321"/>
    </source>
</evidence>
<name>A0A1I0YIJ8_9FIRM</name>
<evidence type="ECO:0000313" key="4">
    <source>
        <dbReference type="EMBL" id="SFB13164.1"/>
    </source>
</evidence>
<keyword evidence="2" id="KW-0521">NADP</keyword>
<dbReference type="AlphaFoldDB" id="A0A1I0YIJ8"/>
<dbReference type="Pfam" id="PF04321">
    <property type="entry name" value="RmlD_sub_bind"/>
    <property type="match status" value="1"/>
</dbReference>
<dbReference type="OrthoDB" id="9803892at2"/>
<evidence type="ECO:0000256" key="2">
    <source>
        <dbReference type="RuleBase" id="RU364082"/>
    </source>
</evidence>
<comment type="function">
    <text evidence="2">Catalyzes the reduction of dTDP-6-deoxy-L-lyxo-4-hexulose to yield dTDP-L-rhamnose.</text>
</comment>
<dbReference type="GO" id="GO:0008831">
    <property type="term" value="F:dTDP-4-dehydrorhamnose reductase activity"/>
    <property type="evidence" value="ECO:0007669"/>
    <property type="project" value="UniProtKB-EC"/>
</dbReference>
<dbReference type="CDD" id="cd05254">
    <property type="entry name" value="dTDP_HR_like_SDR_e"/>
    <property type="match status" value="1"/>
</dbReference>
<dbReference type="SUPFAM" id="SSF51735">
    <property type="entry name" value="NAD(P)-binding Rossmann-fold domains"/>
    <property type="match status" value="1"/>
</dbReference>
<dbReference type="InterPro" id="IPR005913">
    <property type="entry name" value="dTDP_dehydrorham_reduct"/>
</dbReference>
<dbReference type="PANTHER" id="PTHR10491:SF4">
    <property type="entry name" value="METHIONINE ADENOSYLTRANSFERASE 2 SUBUNIT BETA"/>
    <property type="match status" value="1"/>
</dbReference>
<comment type="pathway">
    <text evidence="2">Carbohydrate biosynthesis; dTDP-L-rhamnose biosynthesis.</text>
</comment>
<gene>
    <name evidence="4" type="ORF">SAMN05216249_11045</name>
</gene>
<dbReference type="GO" id="GO:0005829">
    <property type="term" value="C:cytosol"/>
    <property type="evidence" value="ECO:0007669"/>
    <property type="project" value="TreeGrafter"/>
</dbReference>
<dbReference type="EC" id="1.1.1.133" evidence="2"/>
<reference evidence="4 5" key="1">
    <citation type="submission" date="2016-10" db="EMBL/GenBank/DDBJ databases">
        <authorList>
            <person name="de Groot N.N."/>
        </authorList>
    </citation>
    <scope>NUCLEOTIDE SEQUENCE [LARGE SCALE GENOMIC DNA]</scope>
    <source>
        <strain evidence="4 5">DSM 5522</strain>
    </source>
</reference>
<dbReference type="InterPro" id="IPR036291">
    <property type="entry name" value="NAD(P)-bd_dom_sf"/>
</dbReference>
<dbReference type="FunFam" id="3.40.50.720:FF:000159">
    <property type="entry name" value="dTDP-4-dehydrorhamnose reductase"/>
    <property type="match status" value="1"/>
</dbReference>
<dbReference type="NCBIfam" id="TIGR01214">
    <property type="entry name" value="rmlD"/>
    <property type="match status" value="1"/>
</dbReference>
<dbReference type="UniPathway" id="UPA00124"/>
<proteinExistence type="inferred from homology"/>
<sequence length="282" mass="31669">MAKKLFITGCNGQLGKAINNLYSQNTDYQLVNTDMGDLDISNIDEVMERIKSEKPDVIINCAAFTAVDACETEIDAAYKANALGPRNLSIAATEVDAKLMHVSTDYVFDGKLRSNPYTEFDQVNPQGMYGKTKLAGENFVKEFAKKHFIVRTAWLYGDGKNFVKTMLKLSESHDEVSVVCDQTGSPTSAKELALSIAALIDTDNYGTFHGTCEGSCNWAEFTQEIFRLKSKNTKVNHITSDQYPSPVKRPEYSVLENYMFKLTTNHTYAHWKDAIKEYLEEN</sequence>
<dbReference type="PANTHER" id="PTHR10491">
    <property type="entry name" value="DTDP-4-DEHYDRORHAMNOSE REDUCTASE"/>
    <property type="match status" value="1"/>
</dbReference>
<evidence type="ECO:0000256" key="1">
    <source>
        <dbReference type="ARBA" id="ARBA00010944"/>
    </source>
</evidence>
<dbReference type="EMBL" id="FOJY01000010">
    <property type="protein sequence ID" value="SFB13164.1"/>
    <property type="molecule type" value="Genomic_DNA"/>
</dbReference>
<evidence type="ECO:0000313" key="5">
    <source>
        <dbReference type="Proteomes" id="UP000198838"/>
    </source>
</evidence>
<accession>A0A1I0YIJ8</accession>